<dbReference type="Proteomes" id="UP000293162">
    <property type="component" value="Unassembled WGS sequence"/>
</dbReference>
<evidence type="ECO:0008006" key="4">
    <source>
        <dbReference type="Google" id="ProtNLM"/>
    </source>
</evidence>
<protein>
    <recommendedName>
        <fullName evidence="4">Transporter</fullName>
    </recommendedName>
</protein>
<reference evidence="2 3" key="1">
    <citation type="submission" date="2019-02" db="EMBL/GenBank/DDBJ databases">
        <title>Bacterial novel species Emticicia sp. 17J42-9 isolated from soil.</title>
        <authorList>
            <person name="Jung H.-Y."/>
        </authorList>
    </citation>
    <scope>NUCLEOTIDE SEQUENCE [LARGE SCALE GENOMIC DNA]</scope>
    <source>
        <strain evidence="2 3">17J42-9</strain>
    </source>
</reference>
<organism evidence="2 3">
    <name type="scientific">Emticicia agri</name>
    <dbReference type="NCBI Taxonomy" id="2492393"/>
    <lineage>
        <taxon>Bacteria</taxon>
        <taxon>Pseudomonadati</taxon>
        <taxon>Bacteroidota</taxon>
        <taxon>Cytophagia</taxon>
        <taxon>Cytophagales</taxon>
        <taxon>Leadbetterellaceae</taxon>
        <taxon>Emticicia</taxon>
    </lineage>
</organism>
<evidence type="ECO:0000313" key="3">
    <source>
        <dbReference type="Proteomes" id="UP000293162"/>
    </source>
</evidence>
<proteinExistence type="predicted"/>
<gene>
    <name evidence="2" type="ORF">EWM59_11330</name>
</gene>
<dbReference type="EMBL" id="SEWF01000014">
    <property type="protein sequence ID" value="RYU95482.1"/>
    <property type="molecule type" value="Genomic_DNA"/>
</dbReference>
<evidence type="ECO:0000313" key="2">
    <source>
        <dbReference type="EMBL" id="RYU95482.1"/>
    </source>
</evidence>
<accession>A0A4Q5M034</accession>
<feature type="signal peptide" evidence="1">
    <location>
        <begin position="1"/>
        <end position="21"/>
    </location>
</feature>
<dbReference type="RefSeq" id="WP_130021088.1">
    <property type="nucleotide sequence ID" value="NZ_SEWF01000014.1"/>
</dbReference>
<sequence>MKKIIYFFSVAMLLGSLNVYSQGCIAVRHMASATGNPNSTTSMMKGGQFQFTASYRYLYSFRHFVGTEEQKERIENNTQVINTSHAFDFGLSYAVNPRLSFALNIPFIDNARSSLYEHYGNSIEANPEQKRFFTYSKGVGDMRLSTTYWLLNPATHLKGNIAIGVGIKAPTGDANVQGNFHKLDKNKVEYIQRKALDQSMQLGDSGWGYSIELQGYQTLFKNASVYYNGFYMFSPKTVNPATNFSVPDQFAGRAGFSYLIAPKSGISFALGGRVEGLPAIDRIGNSEGSRRPGYIVSVEPSLILNTHHHSFTFAVPYAVVRNRIKSWSDMQDPAGKKHGDAAFADYLITATYAFRF</sequence>
<name>A0A4Q5M034_9BACT</name>
<comment type="caution">
    <text evidence="2">The sequence shown here is derived from an EMBL/GenBank/DDBJ whole genome shotgun (WGS) entry which is preliminary data.</text>
</comment>
<keyword evidence="3" id="KW-1185">Reference proteome</keyword>
<keyword evidence="1" id="KW-0732">Signal</keyword>
<dbReference type="OrthoDB" id="735059at2"/>
<evidence type="ECO:0000256" key="1">
    <source>
        <dbReference type="SAM" id="SignalP"/>
    </source>
</evidence>
<feature type="chain" id="PRO_5020368627" description="Transporter" evidence="1">
    <location>
        <begin position="22"/>
        <end position="356"/>
    </location>
</feature>
<dbReference type="AlphaFoldDB" id="A0A4Q5M034"/>